<organism evidence="9 10">
    <name type="scientific">Fonsecaea nubica</name>
    <dbReference type="NCBI Taxonomy" id="856822"/>
    <lineage>
        <taxon>Eukaryota</taxon>
        <taxon>Fungi</taxon>
        <taxon>Dikarya</taxon>
        <taxon>Ascomycota</taxon>
        <taxon>Pezizomycotina</taxon>
        <taxon>Eurotiomycetes</taxon>
        <taxon>Chaetothyriomycetidae</taxon>
        <taxon>Chaetothyriales</taxon>
        <taxon>Herpotrichiellaceae</taxon>
        <taxon>Fonsecaea</taxon>
    </lineage>
</organism>
<dbReference type="GO" id="GO:0047837">
    <property type="term" value="F:D-xylose 1-dehydrogenase (NADP+) activity"/>
    <property type="evidence" value="ECO:0007669"/>
    <property type="project" value="UniProtKB-EC"/>
</dbReference>
<dbReference type="PANTHER" id="PTHR22604">
    <property type="entry name" value="OXIDOREDUCTASES"/>
    <property type="match status" value="1"/>
</dbReference>
<accession>A0A178CWE7</accession>
<sequence>MNSSGNSSTPQIRWGIIGNALFEGLLSISGEGYREVYCDPDVDVAYIGTIHTFHEENCLDAIAAGKNVVCEKPFTINSKEAREVIEAAKARNVFLMEAMWTRFTPLVHSLRKKLFEEKVIGDIQRTFCDFGLDMNISSLGPESRLKNPNLGAGCLLDIRIYSLTWGLLTLDPKLGDQRETPIVVSIQSLSDRVDHSTSILLKYYPSGRHGILTATTLAKSGREFCRIEGSQGHVIVEGRVASAPESFTVSPKNTTSSAVGDAKAERAQNDHQRYTFEKLGRGFYWEADAVAIDIAAGRTQSQVMPLSETLKTHEIMDEVRRQGGVQYPQDQ</sequence>
<dbReference type="Pfam" id="PF01408">
    <property type="entry name" value="GFO_IDH_MocA"/>
    <property type="match status" value="1"/>
</dbReference>
<name>A0A178CWE7_9EURO</name>
<evidence type="ECO:0000256" key="1">
    <source>
        <dbReference type="ARBA" id="ARBA00010928"/>
    </source>
</evidence>
<protein>
    <recommendedName>
        <fullName evidence="3">D-xylose 1-dehydrogenase (NADP(+), D-xylono-1,5-lactone-forming)</fullName>
        <ecNumber evidence="3">1.1.1.179</ecNumber>
    </recommendedName>
    <alternativeName>
        <fullName evidence="4">D-xylose-NADP dehydrogenase</fullName>
    </alternativeName>
</protein>
<comment type="caution">
    <text evidence="9">The sequence shown here is derived from an EMBL/GenBank/DDBJ whole genome shotgun (WGS) entry which is preliminary data.</text>
</comment>
<dbReference type="Gene3D" id="3.40.50.720">
    <property type="entry name" value="NAD(P)-binding Rossmann-like Domain"/>
    <property type="match status" value="1"/>
</dbReference>
<evidence type="ECO:0000256" key="3">
    <source>
        <dbReference type="ARBA" id="ARBA00038984"/>
    </source>
</evidence>
<gene>
    <name evidence="9" type="ORF">AYO20_07208</name>
</gene>
<dbReference type="GO" id="GO:0000166">
    <property type="term" value="F:nucleotide binding"/>
    <property type="evidence" value="ECO:0007669"/>
    <property type="project" value="InterPro"/>
</dbReference>
<feature type="compositionally biased region" description="Polar residues" evidence="6">
    <location>
        <begin position="246"/>
        <end position="258"/>
    </location>
</feature>
<dbReference type="InterPro" id="IPR050984">
    <property type="entry name" value="Gfo/Idh/MocA_domain"/>
</dbReference>
<dbReference type="PANTHER" id="PTHR22604:SF105">
    <property type="entry name" value="TRANS-1,2-DIHYDROBENZENE-1,2-DIOL DEHYDROGENASE"/>
    <property type="match status" value="1"/>
</dbReference>
<evidence type="ECO:0000256" key="2">
    <source>
        <dbReference type="ARBA" id="ARBA00023002"/>
    </source>
</evidence>
<dbReference type="SUPFAM" id="SSF51735">
    <property type="entry name" value="NAD(P)-binding Rossmann-fold domains"/>
    <property type="match status" value="1"/>
</dbReference>
<keyword evidence="10" id="KW-1185">Reference proteome</keyword>
<comment type="catalytic activity">
    <reaction evidence="5">
        <text>D-xylose + NADP(+) = D-xylono-1,5-lactone + NADPH + H(+)</text>
        <dbReference type="Rhea" id="RHEA:22000"/>
        <dbReference type="ChEBI" id="CHEBI:15378"/>
        <dbReference type="ChEBI" id="CHEBI:15867"/>
        <dbReference type="ChEBI" id="CHEBI:53455"/>
        <dbReference type="ChEBI" id="CHEBI:57783"/>
        <dbReference type="ChEBI" id="CHEBI:58349"/>
        <dbReference type="EC" id="1.1.1.179"/>
    </reaction>
</comment>
<dbReference type="InterPro" id="IPR000683">
    <property type="entry name" value="Gfo/Idh/MocA-like_OxRdtase_N"/>
</dbReference>
<dbReference type="InterPro" id="IPR055170">
    <property type="entry name" value="GFO_IDH_MocA-like_dom"/>
</dbReference>
<reference evidence="9 10" key="1">
    <citation type="submission" date="2016-03" db="EMBL/GenBank/DDBJ databases">
        <title>The draft genome sequence of Fonsecaea nubica causative agent of cutaneous subcutaneous infection in human host.</title>
        <authorList>
            <person name="Costa F."/>
            <person name="Sybren D.H."/>
            <person name="Raittz R.T."/>
            <person name="Weiss V.A."/>
            <person name="Leao A.C."/>
            <person name="Gomes R."/>
            <person name="De Souza E.M."/>
            <person name="Pedrosa F.O."/>
            <person name="Steffens M.B."/>
            <person name="Bombassaro A."/>
            <person name="Tadra-Sfeir M.Z."/>
            <person name="Moreno L.F."/>
            <person name="Najafzadeh M.J."/>
            <person name="Felipe M.S."/>
            <person name="Teixeira M."/>
            <person name="Sun J."/>
            <person name="Xi L."/>
            <person name="Castro M.A."/>
            <person name="Vicente V.A."/>
        </authorList>
    </citation>
    <scope>NUCLEOTIDE SEQUENCE [LARGE SCALE GENOMIC DNA]</scope>
    <source>
        <strain evidence="9 10">CBS 269.64</strain>
    </source>
</reference>
<evidence type="ECO:0000313" key="10">
    <source>
        <dbReference type="Proteomes" id="UP000185904"/>
    </source>
</evidence>
<dbReference type="InterPro" id="IPR036291">
    <property type="entry name" value="NAD(P)-bd_dom_sf"/>
</dbReference>
<dbReference type="RefSeq" id="XP_022498534.1">
    <property type="nucleotide sequence ID" value="XM_022645495.1"/>
</dbReference>
<keyword evidence="2" id="KW-0560">Oxidoreductase</keyword>
<dbReference type="GeneID" id="34590621"/>
<feature type="domain" description="GFO/IDH/MocA-like oxidoreductase" evidence="8">
    <location>
        <begin position="112"/>
        <end position="234"/>
    </location>
</feature>
<dbReference type="Proteomes" id="UP000185904">
    <property type="component" value="Unassembled WGS sequence"/>
</dbReference>
<evidence type="ECO:0000313" key="9">
    <source>
        <dbReference type="EMBL" id="OAL33522.1"/>
    </source>
</evidence>
<dbReference type="Pfam" id="PF22725">
    <property type="entry name" value="GFO_IDH_MocA_C3"/>
    <property type="match status" value="1"/>
</dbReference>
<evidence type="ECO:0000259" key="8">
    <source>
        <dbReference type="Pfam" id="PF22725"/>
    </source>
</evidence>
<comment type="similarity">
    <text evidence="1">Belongs to the Gfo/Idh/MocA family.</text>
</comment>
<dbReference type="EMBL" id="LVCJ01000049">
    <property type="protein sequence ID" value="OAL33522.1"/>
    <property type="molecule type" value="Genomic_DNA"/>
</dbReference>
<evidence type="ECO:0000256" key="5">
    <source>
        <dbReference type="ARBA" id="ARBA00049233"/>
    </source>
</evidence>
<evidence type="ECO:0000256" key="6">
    <source>
        <dbReference type="SAM" id="MobiDB-lite"/>
    </source>
</evidence>
<evidence type="ECO:0000259" key="7">
    <source>
        <dbReference type="Pfam" id="PF01408"/>
    </source>
</evidence>
<feature type="region of interest" description="Disordered" evidence="6">
    <location>
        <begin position="246"/>
        <end position="266"/>
    </location>
</feature>
<dbReference type="Gene3D" id="3.30.360.10">
    <property type="entry name" value="Dihydrodipicolinate Reductase, domain 2"/>
    <property type="match status" value="1"/>
</dbReference>
<proteinExistence type="inferred from homology"/>
<dbReference type="AlphaFoldDB" id="A0A178CWE7"/>
<evidence type="ECO:0000256" key="4">
    <source>
        <dbReference type="ARBA" id="ARBA00042988"/>
    </source>
</evidence>
<dbReference type="EC" id="1.1.1.179" evidence="3"/>
<dbReference type="SUPFAM" id="SSF55347">
    <property type="entry name" value="Glyceraldehyde-3-phosphate dehydrogenase-like, C-terminal domain"/>
    <property type="match status" value="1"/>
</dbReference>
<feature type="domain" description="Gfo/Idh/MocA-like oxidoreductase N-terminal" evidence="7">
    <location>
        <begin position="33"/>
        <end position="96"/>
    </location>
</feature>
<dbReference type="OrthoDB" id="2129491at2759"/>